<feature type="compositionally biased region" description="Polar residues" evidence="1">
    <location>
        <begin position="377"/>
        <end position="386"/>
    </location>
</feature>
<dbReference type="PANTHER" id="PTHR13366">
    <property type="entry name" value="MALARIA ANTIGEN-RELATED"/>
    <property type="match status" value="1"/>
</dbReference>
<evidence type="ECO:0000313" key="3">
    <source>
        <dbReference type="EMBL" id="KAJ8470731.1"/>
    </source>
</evidence>
<dbReference type="InterPro" id="IPR011989">
    <property type="entry name" value="ARM-like"/>
</dbReference>
<dbReference type="EMBL" id="JAQQAF010000007">
    <property type="protein sequence ID" value="KAJ8470731.1"/>
    <property type="molecule type" value="Genomic_DNA"/>
</dbReference>
<dbReference type="SUPFAM" id="SSF48371">
    <property type="entry name" value="ARM repeat"/>
    <property type="match status" value="1"/>
</dbReference>
<dbReference type="InterPro" id="IPR025283">
    <property type="entry name" value="DUF4042"/>
</dbReference>
<dbReference type="Gene3D" id="1.25.10.10">
    <property type="entry name" value="Leucine-rich Repeat Variant"/>
    <property type="match status" value="3"/>
</dbReference>
<name>A0AAV8P732_ENSVE</name>
<accession>A0AAV8P732</accession>
<dbReference type="InterPro" id="IPR016024">
    <property type="entry name" value="ARM-type_fold"/>
</dbReference>
<dbReference type="Proteomes" id="UP001222027">
    <property type="component" value="Unassembled WGS sequence"/>
</dbReference>
<proteinExistence type="predicted"/>
<organism evidence="3 4">
    <name type="scientific">Ensete ventricosum</name>
    <name type="common">Abyssinian banana</name>
    <name type="synonym">Musa ensete</name>
    <dbReference type="NCBI Taxonomy" id="4639"/>
    <lineage>
        <taxon>Eukaryota</taxon>
        <taxon>Viridiplantae</taxon>
        <taxon>Streptophyta</taxon>
        <taxon>Embryophyta</taxon>
        <taxon>Tracheophyta</taxon>
        <taxon>Spermatophyta</taxon>
        <taxon>Magnoliopsida</taxon>
        <taxon>Liliopsida</taxon>
        <taxon>Zingiberales</taxon>
        <taxon>Musaceae</taxon>
        <taxon>Ensete</taxon>
    </lineage>
</organism>
<evidence type="ECO:0000256" key="1">
    <source>
        <dbReference type="SAM" id="MobiDB-lite"/>
    </source>
</evidence>
<feature type="region of interest" description="Disordered" evidence="1">
    <location>
        <begin position="360"/>
        <end position="386"/>
    </location>
</feature>
<protein>
    <recommendedName>
        <fullName evidence="2">DUF4042 domain-containing protein</fullName>
    </recommendedName>
</protein>
<feature type="region of interest" description="Disordered" evidence="1">
    <location>
        <begin position="1"/>
        <end position="32"/>
    </location>
</feature>
<evidence type="ECO:0000313" key="4">
    <source>
        <dbReference type="Proteomes" id="UP001222027"/>
    </source>
</evidence>
<dbReference type="AlphaFoldDB" id="A0AAV8P732"/>
<dbReference type="Pfam" id="PF13251">
    <property type="entry name" value="DUF4042"/>
    <property type="match status" value="1"/>
</dbReference>
<dbReference type="PANTHER" id="PTHR13366:SF0">
    <property type="entry name" value="HEAT REPEAT-CONTAINING PROTEIN 6"/>
    <property type="match status" value="1"/>
</dbReference>
<dbReference type="InterPro" id="IPR052107">
    <property type="entry name" value="HEAT6"/>
</dbReference>
<feature type="domain" description="DUF4042" evidence="2">
    <location>
        <begin position="421"/>
        <end position="601"/>
    </location>
</feature>
<evidence type="ECO:0000259" key="2">
    <source>
        <dbReference type="Pfam" id="PF13251"/>
    </source>
</evidence>
<sequence length="1255" mass="137255">MASSSSGIPPRSFKNPEEKSGLETGPAMAQSSSGVRSWRTAFLTLRDETLASPPLSALLALLRDLILSHPSDALVAAATDLPPHEVTSDLVLIAELASAASVCKDVDDVLLWTCHLIHAVSCKVFLDISSSSWTVILNILKRVVEHLLGNTDNSSVCMDNTSRMKALAEVLDILRLAVKAYRRNNSLSEIMELVRLLVCIISYLHAELFSLHHPHGTQSPFNDSASRNPLSNSLWDIQTHALSMMCDALTGIGTSIPANLWQSTIEVLRKVMDYLVSKNLLLENCVMSRLLLNLLNCLHLALLEPKGSLSGHVPGLVATLQLFLVYGLPSRSSLRPMISDLKDKTFISYGIKSGLGESIKSVPGPYKPPHLRKKDGPNNNTLDAQCSSDHVPSKYGFTSSDSDHSDGDGSSNHIDRFRSSKVRLAALTCIQDLCHADPKSLTSLWMLLLPENDVLQSRKFEANLMTCLLFDPIIKVRIESTSVLASMLDGHSLTLSQVAGYKESSKCGSFTTLSSSLGQKLMQLHTGLFYLLQHETHPGLISSLLKVILVLISASPYGRMPGDLLPTVITSLHSKMKEILAFKNENIGLLVNTLSCLGASFSRSPPLLLVLKLLEEDILHGFSHNQLEPSIFSTLFHLSEKRRHPSVVYEALQVLRAVAHNYPSMVTRFWRQISDSVHELLHARNHESSCEAVAGVSKEEFSKVVGVTTEKCIMAAIKVLDECLRAVSGFKGADDLQDFRLLDIQRISDCTRSKKISSAPSYELDGPVALNGDCASCGLEQWNEVIVKHLPESLSHASPIVRAASVTCFAGMTSGVFSSLTEDKQEFVISSAVTAALGDGVPSVRSAACRAIGVVTCFSEIVSRSTVIDKFIRGVDYNAHGPIASVRITASWALANICDALRHRATELDLDSPEDAGEIRLSDSISLLVESALRLTKDGDKIKSNAVRALGNLSRFIRLNNHSAESLPSGSKSAFHGNAHWLERMVQAFVSCVTTGNVKVQWNVCHALSNLFMNETIKLHDMSWAPTVYSILLLLLRDSTNFKIRIHAAVALAVPTSRLDYGSSFSDVVQSLEHVRESLVSDQSSTPSSFKYKDNLANQMTLTMLHVLGFVSPDDDQALKDFLVKKAHVLEEWFKLLTSTLAAASDQPSATECMSNQNQEDVLTLFVPDKTMLSRALKSLLVRLKQSKDTLRLTIISQQRALLPGWVICSISSAQALLPPSAFEIGGQEYVQANQDPSHRAAAFKASRIPYSFDD</sequence>
<keyword evidence="4" id="KW-1185">Reference proteome</keyword>
<reference evidence="3 4" key="1">
    <citation type="submission" date="2022-12" db="EMBL/GenBank/DDBJ databases">
        <title>Chromosome-scale assembly of the Ensete ventricosum genome.</title>
        <authorList>
            <person name="Dussert Y."/>
            <person name="Stocks J."/>
            <person name="Wendawek A."/>
            <person name="Woldeyes F."/>
            <person name="Nichols R.A."/>
            <person name="Borrell J.S."/>
        </authorList>
    </citation>
    <scope>NUCLEOTIDE SEQUENCE [LARGE SCALE GENOMIC DNA]</scope>
    <source>
        <strain evidence="4">cv. Maze</strain>
        <tissue evidence="3">Seeds</tissue>
    </source>
</reference>
<gene>
    <name evidence="3" type="ORF">OPV22_025074</name>
</gene>
<comment type="caution">
    <text evidence="3">The sequence shown here is derived from an EMBL/GenBank/DDBJ whole genome shotgun (WGS) entry which is preliminary data.</text>
</comment>